<organism evidence="2 3">
    <name type="scientific">Candidatus Kutchimonas denitrificans</name>
    <dbReference type="NCBI Taxonomy" id="3056748"/>
    <lineage>
        <taxon>Bacteria</taxon>
        <taxon>Pseudomonadati</taxon>
        <taxon>Gemmatimonadota</taxon>
        <taxon>Gemmatimonadia</taxon>
        <taxon>Candidatus Palauibacterales</taxon>
        <taxon>Candidatus Palauibacteraceae</taxon>
        <taxon>Candidatus Kutchimonas</taxon>
    </lineage>
</organism>
<name>A0AAE4Z5H9_9BACT</name>
<feature type="region of interest" description="Disordered" evidence="1">
    <location>
        <begin position="1"/>
        <end position="20"/>
    </location>
</feature>
<evidence type="ECO:0000313" key="3">
    <source>
        <dbReference type="Proteomes" id="UP000702544"/>
    </source>
</evidence>
<protein>
    <submittedName>
        <fullName evidence="2">Uncharacterized protein</fullName>
    </submittedName>
</protein>
<evidence type="ECO:0000256" key="1">
    <source>
        <dbReference type="SAM" id="MobiDB-lite"/>
    </source>
</evidence>
<accession>A0AAE4Z5H9</accession>
<sequence length="120" mass="13566">MARRSGEGDQQESRKAVSDSEEILRAKYYDYCSARVCDVFMELDEARVFELARAAEERAGVSPGALNFRDLASLLVEQLLGDMSLPDFDSWAEDYKQNPEQYDPYLLGLWKSSVAVDSGR</sequence>
<comment type="caution">
    <text evidence="2">The sequence shown here is derived from an EMBL/GenBank/DDBJ whole genome shotgun (WGS) entry which is preliminary data.</text>
</comment>
<reference evidence="2 3" key="1">
    <citation type="submission" date="2020-01" db="EMBL/GenBank/DDBJ databases">
        <title>Genomes assembled from Gulf of Kutch pelagic sediment metagenomes.</title>
        <authorList>
            <person name="Chandrashekar M."/>
            <person name="Mahajan M.S."/>
            <person name="Dave K.J."/>
            <person name="Vatsa P."/>
            <person name="Nathani N.M."/>
        </authorList>
    </citation>
    <scope>NUCLEOTIDE SEQUENCE [LARGE SCALE GENOMIC DNA]</scope>
    <source>
        <strain evidence="2">KS3-K002</strain>
    </source>
</reference>
<gene>
    <name evidence="2" type="ORF">GWO12_03440</name>
</gene>
<evidence type="ECO:0000313" key="2">
    <source>
        <dbReference type="EMBL" id="NIR74154.1"/>
    </source>
</evidence>
<dbReference type="AlphaFoldDB" id="A0AAE4Z5H9"/>
<dbReference type="Proteomes" id="UP000702544">
    <property type="component" value="Unassembled WGS sequence"/>
</dbReference>
<proteinExistence type="predicted"/>
<dbReference type="EMBL" id="JAACAK010000026">
    <property type="protein sequence ID" value="NIR74154.1"/>
    <property type="molecule type" value="Genomic_DNA"/>
</dbReference>